<dbReference type="EMBL" id="JACGCI010000111">
    <property type="protein sequence ID" value="KAF6744973.1"/>
    <property type="molecule type" value="Genomic_DNA"/>
</dbReference>
<gene>
    <name evidence="1" type="ORF">DFP72DRAFT_926935</name>
</gene>
<dbReference type="SUPFAM" id="SSF52047">
    <property type="entry name" value="RNI-like"/>
    <property type="match status" value="1"/>
</dbReference>
<keyword evidence="2" id="KW-1185">Reference proteome</keyword>
<comment type="caution">
    <text evidence="1">The sequence shown here is derived from an EMBL/GenBank/DDBJ whole genome shotgun (WGS) entry which is preliminary data.</text>
</comment>
<accession>A0A8H6HDI7</accession>
<evidence type="ECO:0000313" key="2">
    <source>
        <dbReference type="Proteomes" id="UP000521943"/>
    </source>
</evidence>
<dbReference type="OrthoDB" id="2828833at2759"/>
<dbReference type="AlphaFoldDB" id="A0A8H6HDI7"/>
<proteinExistence type="predicted"/>
<reference evidence="1 2" key="1">
    <citation type="submission" date="2020-07" db="EMBL/GenBank/DDBJ databases">
        <title>Comparative genomics of pyrophilous fungi reveals a link between fire events and developmental genes.</title>
        <authorList>
            <consortium name="DOE Joint Genome Institute"/>
            <person name="Steindorff A.S."/>
            <person name="Carver A."/>
            <person name="Calhoun S."/>
            <person name="Stillman K."/>
            <person name="Liu H."/>
            <person name="Lipzen A."/>
            <person name="Pangilinan J."/>
            <person name="Labutti K."/>
            <person name="Bruns T.D."/>
            <person name="Grigoriev I.V."/>
        </authorList>
    </citation>
    <scope>NUCLEOTIDE SEQUENCE [LARGE SCALE GENOMIC DNA]</scope>
    <source>
        <strain evidence="1 2">CBS 144469</strain>
    </source>
</reference>
<dbReference type="Proteomes" id="UP000521943">
    <property type="component" value="Unassembled WGS sequence"/>
</dbReference>
<sequence length="432" mass="48255">MEPRIVPELLDLIVDEVEESTPTLYSLSLVSRRCAFRARRYIFKHVRLGCPEGTSPRDGEKQSLRLRDFLELVKANEPLGACVQSLCIRMASFWGQAEFEDDETFIENLPPLLQRLPSLTSIRTTAPENGDVYDWPEVPTLVKAAIADCCSRPTIRKVAFAGFWSLPFELLLASPGLESMDLALVSPPGADKAVLGPGVILGCTKLTELVLSGASNIIRPILLASPNIISSLKTLQMAGVSPDDWDTYHRILRVCHASLQNLILRRSHYISDVPLLRAVKHLQFPIHAVHSWSRLYVYRPEDDREIHDLVSLLSQHGTKDLDVLESLTLQVCLRTVVPFDLDLRFAILIRTVAWGGVDDYLCSGANRRFRVNLNFEVIVHTDSVDPHDRIEVTRQLSEGATTILAQTAKAGRLSTSVAILTAYEDARRGDSW</sequence>
<organism evidence="1 2">
    <name type="scientific">Ephemerocybe angulata</name>
    <dbReference type="NCBI Taxonomy" id="980116"/>
    <lineage>
        <taxon>Eukaryota</taxon>
        <taxon>Fungi</taxon>
        <taxon>Dikarya</taxon>
        <taxon>Basidiomycota</taxon>
        <taxon>Agaricomycotina</taxon>
        <taxon>Agaricomycetes</taxon>
        <taxon>Agaricomycetidae</taxon>
        <taxon>Agaricales</taxon>
        <taxon>Agaricineae</taxon>
        <taxon>Psathyrellaceae</taxon>
        <taxon>Ephemerocybe</taxon>
    </lineage>
</organism>
<protein>
    <submittedName>
        <fullName evidence="1">Uncharacterized protein</fullName>
    </submittedName>
</protein>
<name>A0A8H6HDI7_9AGAR</name>
<evidence type="ECO:0000313" key="1">
    <source>
        <dbReference type="EMBL" id="KAF6744973.1"/>
    </source>
</evidence>